<sequence>FPEGTMGTFATVFSPADFNETANTLGKPIYAKLKPRDYERGYDIHTQSNPLPICYRPATLVEVITSN</sequence>
<reference evidence="1" key="1">
    <citation type="journal article" date="2014" name="Front. Microbiol.">
        <title>High frequency of phylogenetically diverse reductive dehalogenase-homologous genes in deep subseafloor sedimentary metagenomes.</title>
        <authorList>
            <person name="Kawai M."/>
            <person name="Futagami T."/>
            <person name="Toyoda A."/>
            <person name="Takaki Y."/>
            <person name="Nishi S."/>
            <person name="Hori S."/>
            <person name="Arai W."/>
            <person name="Tsubouchi T."/>
            <person name="Morono Y."/>
            <person name="Uchiyama I."/>
            <person name="Ito T."/>
            <person name="Fujiyama A."/>
            <person name="Inagaki F."/>
            <person name="Takami H."/>
        </authorList>
    </citation>
    <scope>NUCLEOTIDE SEQUENCE</scope>
    <source>
        <strain evidence="1">Expedition CK06-06</strain>
    </source>
</reference>
<dbReference type="InterPro" id="IPR005564">
    <property type="entry name" value="Major_capsid_GpE"/>
</dbReference>
<name>X0X1H9_9ZZZZ</name>
<feature type="non-terminal residue" evidence="1">
    <location>
        <position position="1"/>
    </location>
</feature>
<dbReference type="Pfam" id="PF03864">
    <property type="entry name" value="Phage_cap_E"/>
    <property type="match status" value="1"/>
</dbReference>
<dbReference type="AlphaFoldDB" id="X0X1H9"/>
<evidence type="ECO:0000313" key="1">
    <source>
        <dbReference type="EMBL" id="GAG30478.1"/>
    </source>
</evidence>
<accession>X0X1H9</accession>
<gene>
    <name evidence="1" type="ORF">S01H1_66412</name>
</gene>
<evidence type="ECO:0008006" key="2">
    <source>
        <dbReference type="Google" id="ProtNLM"/>
    </source>
</evidence>
<protein>
    <recommendedName>
        <fullName evidence="2">Major capsid protein E</fullName>
    </recommendedName>
</protein>
<dbReference type="EMBL" id="BARS01043909">
    <property type="protein sequence ID" value="GAG30478.1"/>
    <property type="molecule type" value="Genomic_DNA"/>
</dbReference>
<organism evidence="1">
    <name type="scientific">marine sediment metagenome</name>
    <dbReference type="NCBI Taxonomy" id="412755"/>
    <lineage>
        <taxon>unclassified sequences</taxon>
        <taxon>metagenomes</taxon>
        <taxon>ecological metagenomes</taxon>
    </lineage>
</organism>
<proteinExistence type="predicted"/>
<comment type="caution">
    <text evidence="1">The sequence shown here is derived from an EMBL/GenBank/DDBJ whole genome shotgun (WGS) entry which is preliminary data.</text>
</comment>